<dbReference type="InterPro" id="IPR014262">
    <property type="entry name" value="HAF_rpt"/>
</dbReference>
<dbReference type="AlphaFoldDB" id="A0A852VBV3"/>
<proteinExistence type="predicted"/>
<comment type="caution">
    <text evidence="1">The sequence shown here is derived from an EMBL/GenBank/DDBJ whole genome shotgun (WGS) entry which is preliminary data.</text>
</comment>
<protein>
    <submittedName>
        <fullName evidence="1">HAF family extracellular repeat protein</fullName>
    </submittedName>
</protein>
<dbReference type="EMBL" id="JACCCU010000001">
    <property type="protein sequence ID" value="NYF88761.1"/>
    <property type="molecule type" value="Genomic_DNA"/>
</dbReference>
<gene>
    <name evidence="1" type="ORF">HDF08_000828</name>
</gene>
<evidence type="ECO:0000313" key="2">
    <source>
        <dbReference type="Proteomes" id="UP000564385"/>
    </source>
</evidence>
<accession>A0A852VBV3</accession>
<sequence>MPVISSTQSSSIHSSLFATGPIRLSFILVTFSLFAFTRAEHTQAHADQPPNTANPAVVETYKLEDLGELSPISQDVTVSLNQDGTVAYWTRTNGSVYAMLWRSGKATRIEQMPGYPNMIPHAINRQGDIAGWMNTSGNLVDSLSTTRGFVRHRKRIRIVTGLGGRDSRIFGLNDKGSAVGAATLADGTRHAFVISGSKIADLGTLPFGKSSTAYAINNSGLIAGSSDVDAKANHAVSWSNLKIVDLGTLPKGIVSSARSVNDRGQIVGFSDTPDGVHAFLYSDGVMQDLGTLGSDPSEASGINNHSEVVGASNITGTRRHAFLWRDGQIKDLNVFLPGGSSWILLDAFSINDRGQIACSARRKGEPSHLLLLTPQH</sequence>
<reference evidence="1 2" key="1">
    <citation type="submission" date="2020-07" db="EMBL/GenBank/DDBJ databases">
        <title>Genomic Encyclopedia of Type Strains, Phase IV (KMG-V): Genome sequencing to study the core and pangenomes of soil and plant-associated prokaryotes.</title>
        <authorList>
            <person name="Whitman W."/>
        </authorList>
    </citation>
    <scope>NUCLEOTIDE SEQUENCE [LARGE SCALE GENOMIC DNA]</scope>
    <source>
        <strain evidence="1 2">M8UP22</strain>
    </source>
</reference>
<name>A0A852VBV3_9BACT</name>
<dbReference type="NCBIfam" id="TIGR02913">
    <property type="entry name" value="HAF_rpt"/>
    <property type="match status" value="4"/>
</dbReference>
<organism evidence="1 2">
    <name type="scientific">Tunturiibacter lichenicola</name>
    <dbReference type="NCBI Taxonomy" id="2051959"/>
    <lineage>
        <taxon>Bacteria</taxon>
        <taxon>Pseudomonadati</taxon>
        <taxon>Acidobacteriota</taxon>
        <taxon>Terriglobia</taxon>
        <taxon>Terriglobales</taxon>
        <taxon>Acidobacteriaceae</taxon>
        <taxon>Tunturiibacter</taxon>
    </lineage>
</organism>
<evidence type="ECO:0000313" key="1">
    <source>
        <dbReference type="EMBL" id="NYF88761.1"/>
    </source>
</evidence>
<dbReference type="Proteomes" id="UP000564385">
    <property type="component" value="Unassembled WGS sequence"/>
</dbReference>